<dbReference type="RefSeq" id="WP_035536413.1">
    <property type="nucleotide sequence ID" value="NZ_ARYL01000005.1"/>
</dbReference>
<feature type="transmembrane region" description="Helical" evidence="1">
    <location>
        <begin position="47"/>
        <end position="70"/>
    </location>
</feature>
<evidence type="ECO:0000313" key="3">
    <source>
        <dbReference type="Proteomes" id="UP000024942"/>
    </source>
</evidence>
<feature type="transmembrane region" description="Helical" evidence="1">
    <location>
        <begin position="9"/>
        <end position="27"/>
    </location>
</feature>
<dbReference type="OrthoDB" id="7888988at2"/>
<evidence type="ECO:0000256" key="1">
    <source>
        <dbReference type="SAM" id="Phobius"/>
    </source>
</evidence>
<evidence type="ECO:0000313" key="2">
    <source>
        <dbReference type="EMBL" id="KDA03546.1"/>
    </source>
</evidence>
<name>A0A059G9Q1_9PROT</name>
<comment type="caution">
    <text evidence="2">The sequence shown here is derived from an EMBL/GenBank/DDBJ whole genome shotgun (WGS) entry which is preliminary data.</text>
</comment>
<dbReference type="PATRIC" id="fig|1280953.3.peg.1070"/>
<organism evidence="2 3">
    <name type="scientific">Hyphomonas oceanitis SCH89</name>
    <dbReference type="NCBI Taxonomy" id="1280953"/>
    <lineage>
        <taxon>Bacteria</taxon>
        <taxon>Pseudomonadati</taxon>
        <taxon>Pseudomonadota</taxon>
        <taxon>Alphaproteobacteria</taxon>
        <taxon>Hyphomonadales</taxon>
        <taxon>Hyphomonadaceae</taxon>
        <taxon>Hyphomonas</taxon>
    </lineage>
</organism>
<gene>
    <name evidence="2" type="ORF">HOC_05314</name>
</gene>
<proteinExistence type="predicted"/>
<dbReference type="STRING" id="1280953.HOC_05314"/>
<reference evidence="2 3" key="1">
    <citation type="journal article" date="2014" name="Antonie Van Leeuwenhoek">
        <title>Hyphomonas beringensis sp. nov. and Hyphomonas chukchiensis sp. nov., isolated from surface seawater of the Bering Sea and Chukchi Sea.</title>
        <authorList>
            <person name="Li C."/>
            <person name="Lai Q."/>
            <person name="Li G."/>
            <person name="Dong C."/>
            <person name="Wang J."/>
            <person name="Liao Y."/>
            <person name="Shao Z."/>
        </authorList>
    </citation>
    <scope>NUCLEOTIDE SEQUENCE [LARGE SCALE GENOMIC DNA]</scope>
    <source>
        <strain evidence="2 3">SCH89</strain>
    </source>
</reference>
<evidence type="ECO:0008006" key="4">
    <source>
        <dbReference type="Google" id="ProtNLM"/>
    </source>
</evidence>
<dbReference type="Proteomes" id="UP000024942">
    <property type="component" value="Unassembled WGS sequence"/>
</dbReference>
<dbReference type="AlphaFoldDB" id="A0A059G9Q1"/>
<dbReference type="EMBL" id="ARYL01000005">
    <property type="protein sequence ID" value="KDA03546.1"/>
    <property type="molecule type" value="Genomic_DNA"/>
</dbReference>
<feature type="transmembrane region" description="Helical" evidence="1">
    <location>
        <begin position="132"/>
        <end position="155"/>
    </location>
</feature>
<keyword evidence="1" id="KW-0472">Membrane</keyword>
<feature type="transmembrane region" description="Helical" evidence="1">
    <location>
        <begin position="91"/>
        <end position="112"/>
    </location>
</feature>
<protein>
    <recommendedName>
        <fullName evidence="4">Transmembrane protein</fullName>
    </recommendedName>
</protein>
<keyword evidence="3" id="KW-1185">Reference proteome</keyword>
<keyword evidence="1" id="KW-1133">Transmembrane helix</keyword>
<keyword evidence="1" id="KW-0812">Transmembrane</keyword>
<accession>A0A059G9Q1</accession>
<sequence>MSWTEIRTLGSLMIAIWAVWLLQTRFLDGWQVVDLPPDQMLSTYVTVIIGMIVGEILVTTGVSIAGSVLNDATADSADFEDERDQQIERRAGIISHWFIITVVNVLALRLIMQETYSSSVLSPLAIVSTSGIVFTLLALLFAAHIVKMVATLVLYRV</sequence>